<evidence type="ECO:0000313" key="1">
    <source>
        <dbReference type="EMBL" id="MQM11436.1"/>
    </source>
</evidence>
<dbReference type="AlphaFoldDB" id="A0A843WUB2"/>
<organism evidence="1 2">
    <name type="scientific">Colocasia esculenta</name>
    <name type="common">Wild taro</name>
    <name type="synonym">Arum esculentum</name>
    <dbReference type="NCBI Taxonomy" id="4460"/>
    <lineage>
        <taxon>Eukaryota</taxon>
        <taxon>Viridiplantae</taxon>
        <taxon>Streptophyta</taxon>
        <taxon>Embryophyta</taxon>
        <taxon>Tracheophyta</taxon>
        <taxon>Spermatophyta</taxon>
        <taxon>Magnoliopsida</taxon>
        <taxon>Liliopsida</taxon>
        <taxon>Araceae</taxon>
        <taxon>Aroideae</taxon>
        <taxon>Colocasieae</taxon>
        <taxon>Colocasia</taxon>
    </lineage>
</organism>
<keyword evidence="2" id="KW-1185">Reference proteome</keyword>
<accession>A0A843WUB2</accession>
<evidence type="ECO:0000313" key="2">
    <source>
        <dbReference type="Proteomes" id="UP000652761"/>
    </source>
</evidence>
<proteinExistence type="predicted"/>
<comment type="caution">
    <text evidence="1">The sequence shown here is derived from an EMBL/GenBank/DDBJ whole genome shotgun (WGS) entry which is preliminary data.</text>
</comment>
<dbReference type="Proteomes" id="UP000652761">
    <property type="component" value="Unassembled WGS sequence"/>
</dbReference>
<protein>
    <submittedName>
        <fullName evidence="1">Uncharacterized protein</fullName>
    </submittedName>
</protein>
<gene>
    <name evidence="1" type="ORF">Taro_044345</name>
</gene>
<name>A0A843WUB2_COLES</name>
<dbReference type="EMBL" id="NMUH01004977">
    <property type="protein sequence ID" value="MQM11436.1"/>
    <property type="molecule type" value="Genomic_DNA"/>
</dbReference>
<sequence length="167" mass="17935">LEAVEDSAEVAKDSTEVAAAAAAAVQVEVVVMGVAPPSLCERRHSHHGVCGRGVPPQVSPPLTLPRCLRRSEIPRAQQAPRRCLHHCGHNPPLLRLLLPPSVSDPGDPTRLGCRLPPRRAPHSLLHHGRQRLGWPQVASRAAGFGSVARGRGRGVEEAEYWPKVEGS</sequence>
<reference evidence="1" key="1">
    <citation type="submission" date="2017-07" db="EMBL/GenBank/DDBJ databases">
        <title>Taro Niue Genome Assembly and Annotation.</title>
        <authorList>
            <person name="Atibalentja N."/>
            <person name="Keating K."/>
            <person name="Fields C.J."/>
        </authorList>
    </citation>
    <scope>NUCLEOTIDE SEQUENCE</scope>
    <source>
        <strain evidence="1">Niue_2</strain>
        <tissue evidence="1">Leaf</tissue>
    </source>
</reference>
<feature type="non-terminal residue" evidence="1">
    <location>
        <position position="1"/>
    </location>
</feature>